<evidence type="ECO:0000313" key="4">
    <source>
        <dbReference type="Proteomes" id="UP000034450"/>
    </source>
</evidence>
<dbReference type="EMBL" id="JJQN01000175">
    <property type="protein sequence ID" value="KKH55548.1"/>
    <property type="molecule type" value="Genomic_DNA"/>
</dbReference>
<dbReference type="InterPro" id="IPR025309">
    <property type="entry name" value="KTSC_dom"/>
</dbReference>
<feature type="domain" description="KTSC" evidence="1">
    <location>
        <begin position="7"/>
        <end position="64"/>
    </location>
</feature>
<name>A0A0F8NYH2_METMZ</name>
<reference evidence="3 5" key="2">
    <citation type="journal article" date="2020" name="Environ. Microbiol. Rep.">
        <title>Redox cycling of Fe(II) and Fe(III) in magnetite accelerates aceticlastic methanogenesis by Methanosarcina mazei.</title>
        <authorList>
            <person name="Wang H."/>
            <person name="Byrne J.M."/>
            <person name="Liu P."/>
            <person name="Liu J."/>
            <person name="Dong X."/>
            <person name="Lu Y."/>
        </authorList>
    </citation>
    <scope>NUCLEOTIDE SEQUENCE [LARGE SCALE GENOMIC DNA]</scope>
    <source>
        <strain evidence="5">zm-15</strain>
        <strain evidence="3">Zm-15</strain>
    </source>
</reference>
<evidence type="ECO:0000313" key="3">
    <source>
        <dbReference type="EMBL" id="QIB91460.1"/>
    </source>
</evidence>
<gene>
    <name evidence="2" type="ORF">DU74_03935</name>
    <name evidence="3" type="ORF">FQU78_10750</name>
</gene>
<dbReference type="RefSeq" id="WP_048047776.1">
    <property type="nucleotide sequence ID" value="NZ_CP042908.1"/>
</dbReference>
<dbReference type="EMBL" id="CP042908">
    <property type="protein sequence ID" value="QIB91460.1"/>
    <property type="molecule type" value="Genomic_DNA"/>
</dbReference>
<organism evidence="2 4">
    <name type="scientific">Methanosarcina mazei</name>
    <name type="common">Methanosarcina frisia</name>
    <dbReference type="NCBI Taxonomy" id="2209"/>
    <lineage>
        <taxon>Archaea</taxon>
        <taxon>Methanobacteriati</taxon>
        <taxon>Methanobacteriota</taxon>
        <taxon>Stenosarchaea group</taxon>
        <taxon>Methanomicrobia</taxon>
        <taxon>Methanosarcinales</taxon>
        <taxon>Methanosarcinaceae</taxon>
        <taxon>Methanosarcina</taxon>
    </lineage>
</organism>
<evidence type="ECO:0000313" key="5">
    <source>
        <dbReference type="Proteomes" id="UP000467371"/>
    </source>
</evidence>
<evidence type="ECO:0000313" key="2">
    <source>
        <dbReference type="EMBL" id="KKH55548.1"/>
    </source>
</evidence>
<dbReference type="Pfam" id="PF13619">
    <property type="entry name" value="KTSC"/>
    <property type="match status" value="1"/>
</dbReference>
<dbReference type="GeneID" id="44087628"/>
<dbReference type="Proteomes" id="UP000034450">
    <property type="component" value="Unassembled WGS sequence"/>
</dbReference>
<reference evidence="2 4" key="1">
    <citation type="journal article" date="2015" name="ISME J.">
        <title>Genomic and phenotypic differentiation among Methanosarcina mazei populations from Columbia River sediment.</title>
        <authorList>
            <person name="Youngblut N.D."/>
            <person name="Wirth J.S."/>
            <person name="Henriksen J.R."/>
            <person name="Smith M."/>
            <person name="Simon H."/>
            <person name="Metcalf W.W."/>
            <person name="Whitaker R.J."/>
        </authorList>
    </citation>
    <scope>NUCLEOTIDE SEQUENCE [LARGE SCALE GENOMIC DNA]</scope>
    <source>
        <strain evidence="2 4">1.H.A.2.6</strain>
    </source>
</reference>
<dbReference type="Proteomes" id="UP000467371">
    <property type="component" value="Chromosome"/>
</dbReference>
<dbReference type="AlphaFoldDB" id="A0A0F8NYH2"/>
<evidence type="ECO:0000259" key="1">
    <source>
        <dbReference type="Pfam" id="PF13619"/>
    </source>
</evidence>
<sequence>MERTEVSSSNIESIGYDESKEILEIEFKRGNIYQYKGVPDNIFQNLLRAGSHGKYFNVHIKDKYPTIKIN</sequence>
<protein>
    <submittedName>
        <fullName evidence="3">KTSC domain-containing protein</fullName>
    </submittedName>
</protein>
<proteinExistence type="predicted"/>
<dbReference type="PATRIC" id="fig|2209.85.peg.854"/>
<accession>A0A0F8NYH2</accession>